<sequence length="202" mass="22234">MSLMNEIPKQSALAEAFELEILDGKGSTVNFGSLLPSDPPEKVVVVFIRHFFCGSCKQYVEELASVPQESLDKANARIIVIGCGHPDAIKFYKESAKFPGQIYADPTRKLYHALGMDIENLAMTPTGKERRSYLKVGAFYNAVSSTFQGPLKNPSLIGKQGKISQLGGDFVFGPECIFASRMQNTEDHVEVSELMKHADVDL</sequence>
<gene>
    <name evidence="2" type="ORF">EV420DRAFT_683055</name>
</gene>
<name>A0AA39K1L8_ARMTA</name>
<dbReference type="PANTHER" id="PTHR28630">
    <property type="match status" value="1"/>
</dbReference>
<dbReference type="Pfam" id="PF13911">
    <property type="entry name" value="AhpC-TSA_2"/>
    <property type="match status" value="1"/>
</dbReference>
<dbReference type="Proteomes" id="UP001175211">
    <property type="component" value="Unassembled WGS sequence"/>
</dbReference>
<dbReference type="AlphaFoldDB" id="A0AA39K1L8"/>
<feature type="domain" description="Thioredoxin" evidence="1">
    <location>
        <begin position="8"/>
        <end position="191"/>
    </location>
</feature>
<dbReference type="SUPFAM" id="SSF52833">
    <property type="entry name" value="Thioredoxin-like"/>
    <property type="match status" value="1"/>
</dbReference>
<dbReference type="InterPro" id="IPR032801">
    <property type="entry name" value="PXL2A/B/C"/>
</dbReference>
<dbReference type="InterPro" id="IPR036249">
    <property type="entry name" value="Thioredoxin-like_sf"/>
</dbReference>
<evidence type="ECO:0000313" key="3">
    <source>
        <dbReference type="Proteomes" id="UP001175211"/>
    </source>
</evidence>
<dbReference type="CDD" id="cd02970">
    <property type="entry name" value="PRX_like2"/>
    <property type="match status" value="1"/>
</dbReference>
<accession>A0AA39K1L8</accession>
<dbReference type="EMBL" id="JAUEPS010000030">
    <property type="protein sequence ID" value="KAK0452834.1"/>
    <property type="molecule type" value="Genomic_DNA"/>
</dbReference>
<dbReference type="Gene3D" id="3.40.30.10">
    <property type="entry name" value="Glutaredoxin"/>
    <property type="match status" value="1"/>
</dbReference>
<evidence type="ECO:0000259" key="1">
    <source>
        <dbReference type="PROSITE" id="PS51352"/>
    </source>
</evidence>
<dbReference type="PANTHER" id="PTHR28630:SF3">
    <property type="entry name" value="PEROXIREDOXIN-LIKE 2C"/>
    <property type="match status" value="1"/>
</dbReference>
<dbReference type="GeneID" id="85366626"/>
<evidence type="ECO:0000313" key="2">
    <source>
        <dbReference type="EMBL" id="KAK0452834.1"/>
    </source>
</evidence>
<dbReference type="InterPro" id="IPR013766">
    <property type="entry name" value="Thioredoxin_domain"/>
</dbReference>
<organism evidence="2 3">
    <name type="scientific">Armillaria tabescens</name>
    <name type="common">Ringless honey mushroom</name>
    <name type="synonym">Agaricus tabescens</name>
    <dbReference type="NCBI Taxonomy" id="1929756"/>
    <lineage>
        <taxon>Eukaryota</taxon>
        <taxon>Fungi</taxon>
        <taxon>Dikarya</taxon>
        <taxon>Basidiomycota</taxon>
        <taxon>Agaricomycotina</taxon>
        <taxon>Agaricomycetes</taxon>
        <taxon>Agaricomycetidae</taxon>
        <taxon>Agaricales</taxon>
        <taxon>Marasmiineae</taxon>
        <taxon>Physalacriaceae</taxon>
        <taxon>Desarmillaria</taxon>
    </lineage>
</organism>
<protein>
    <submittedName>
        <fullName evidence="2">AhpC/TSA antioxidant enzyme-domain-containing protein</fullName>
    </submittedName>
</protein>
<proteinExistence type="predicted"/>
<dbReference type="RefSeq" id="XP_060328170.1">
    <property type="nucleotide sequence ID" value="XM_060483078.1"/>
</dbReference>
<reference evidence="2" key="1">
    <citation type="submission" date="2023-06" db="EMBL/GenBank/DDBJ databases">
        <authorList>
            <consortium name="Lawrence Berkeley National Laboratory"/>
            <person name="Ahrendt S."/>
            <person name="Sahu N."/>
            <person name="Indic B."/>
            <person name="Wong-Bajracharya J."/>
            <person name="Merenyi Z."/>
            <person name="Ke H.-M."/>
            <person name="Monk M."/>
            <person name="Kocsube S."/>
            <person name="Drula E."/>
            <person name="Lipzen A."/>
            <person name="Balint B."/>
            <person name="Henrissat B."/>
            <person name="Andreopoulos B."/>
            <person name="Martin F.M."/>
            <person name="Harder C.B."/>
            <person name="Rigling D."/>
            <person name="Ford K.L."/>
            <person name="Foster G.D."/>
            <person name="Pangilinan J."/>
            <person name="Papanicolaou A."/>
            <person name="Barry K."/>
            <person name="LaButti K."/>
            <person name="Viragh M."/>
            <person name="Koriabine M."/>
            <person name="Yan M."/>
            <person name="Riley R."/>
            <person name="Champramary S."/>
            <person name="Plett K.L."/>
            <person name="Tsai I.J."/>
            <person name="Slot J."/>
            <person name="Sipos G."/>
            <person name="Plett J."/>
            <person name="Nagy L.G."/>
            <person name="Grigoriev I.V."/>
        </authorList>
    </citation>
    <scope>NUCLEOTIDE SEQUENCE</scope>
    <source>
        <strain evidence="2">CCBAS 213</strain>
    </source>
</reference>
<keyword evidence="3" id="KW-1185">Reference proteome</keyword>
<dbReference type="PROSITE" id="PS51352">
    <property type="entry name" value="THIOREDOXIN_2"/>
    <property type="match status" value="1"/>
</dbReference>
<comment type="caution">
    <text evidence="2">The sequence shown here is derived from an EMBL/GenBank/DDBJ whole genome shotgun (WGS) entry which is preliminary data.</text>
</comment>